<dbReference type="InterPro" id="IPR001878">
    <property type="entry name" value="Znf_CCHC"/>
</dbReference>
<dbReference type="InterPro" id="IPR050195">
    <property type="entry name" value="Primate_lentivir_Gag_pol-like"/>
</dbReference>
<dbReference type="Gene3D" id="4.10.60.10">
    <property type="entry name" value="Zinc finger, CCHC-type"/>
    <property type="match status" value="2"/>
</dbReference>
<name>A0A9D4KB90_DREPO</name>
<keyword evidence="1" id="KW-0862">Zinc</keyword>
<dbReference type="InterPro" id="IPR036875">
    <property type="entry name" value="Znf_CCHC_sf"/>
</dbReference>
<sequence>MEVSEVKVTSQYRLVDMMVATEKKNDLLEEKMNVVMGKLDKLLARPVISSSPSPSRGQCYNCNELGHFKRDCPKLKNGTPSPARNDRCNMCNESGHMARDCPIQAPEEGKKVSFSDLKVKGSV</sequence>
<dbReference type="PANTHER" id="PTHR40389">
    <property type="entry name" value="ENDOGENOUS RETROVIRUS GROUP K MEMBER 24 GAG POLYPROTEIN-RELATED"/>
    <property type="match status" value="1"/>
</dbReference>
<dbReference type="Proteomes" id="UP000828390">
    <property type="component" value="Unassembled WGS sequence"/>
</dbReference>
<evidence type="ECO:0000259" key="2">
    <source>
        <dbReference type="PROSITE" id="PS50158"/>
    </source>
</evidence>
<accession>A0A9D4KB90</accession>
<dbReference type="Pfam" id="PF00098">
    <property type="entry name" value="zf-CCHC"/>
    <property type="match status" value="2"/>
</dbReference>
<proteinExistence type="predicted"/>
<dbReference type="EMBL" id="JAIWYP010000004">
    <property type="protein sequence ID" value="KAH3836373.1"/>
    <property type="molecule type" value="Genomic_DNA"/>
</dbReference>
<keyword evidence="1" id="KW-0863">Zinc-finger</keyword>
<reference evidence="3" key="2">
    <citation type="submission" date="2020-11" db="EMBL/GenBank/DDBJ databases">
        <authorList>
            <person name="McCartney M.A."/>
            <person name="Auch B."/>
            <person name="Kono T."/>
            <person name="Mallez S."/>
            <person name="Becker A."/>
            <person name="Gohl D.M."/>
            <person name="Silverstein K.A.T."/>
            <person name="Koren S."/>
            <person name="Bechman K.B."/>
            <person name="Herman A."/>
            <person name="Abrahante J.E."/>
            <person name="Garbe J."/>
        </authorList>
    </citation>
    <scope>NUCLEOTIDE SEQUENCE</scope>
    <source>
        <strain evidence="3">Duluth1</strain>
        <tissue evidence="3">Whole animal</tissue>
    </source>
</reference>
<evidence type="ECO:0000256" key="1">
    <source>
        <dbReference type="PROSITE-ProRule" id="PRU00047"/>
    </source>
</evidence>
<feature type="domain" description="CCHC-type" evidence="2">
    <location>
        <begin position="59"/>
        <end position="74"/>
    </location>
</feature>
<dbReference type="GO" id="GO:0008270">
    <property type="term" value="F:zinc ion binding"/>
    <property type="evidence" value="ECO:0007669"/>
    <property type="project" value="UniProtKB-KW"/>
</dbReference>
<dbReference type="AlphaFoldDB" id="A0A9D4KB90"/>
<gene>
    <name evidence="3" type="ORF">DPMN_109743</name>
</gene>
<dbReference type="PROSITE" id="PS50158">
    <property type="entry name" value="ZF_CCHC"/>
    <property type="match status" value="2"/>
</dbReference>
<feature type="domain" description="CCHC-type" evidence="2">
    <location>
        <begin position="87"/>
        <end position="102"/>
    </location>
</feature>
<dbReference type="PANTHER" id="PTHR40389:SF3">
    <property type="entry name" value="IGE-BINDING PROTEIN"/>
    <property type="match status" value="1"/>
</dbReference>
<keyword evidence="4" id="KW-1185">Reference proteome</keyword>
<organism evidence="3 4">
    <name type="scientific">Dreissena polymorpha</name>
    <name type="common">Zebra mussel</name>
    <name type="synonym">Mytilus polymorpha</name>
    <dbReference type="NCBI Taxonomy" id="45954"/>
    <lineage>
        <taxon>Eukaryota</taxon>
        <taxon>Metazoa</taxon>
        <taxon>Spiralia</taxon>
        <taxon>Lophotrochozoa</taxon>
        <taxon>Mollusca</taxon>
        <taxon>Bivalvia</taxon>
        <taxon>Autobranchia</taxon>
        <taxon>Heteroconchia</taxon>
        <taxon>Euheterodonta</taxon>
        <taxon>Imparidentia</taxon>
        <taxon>Neoheterodontei</taxon>
        <taxon>Myida</taxon>
        <taxon>Dreissenoidea</taxon>
        <taxon>Dreissenidae</taxon>
        <taxon>Dreissena</taxon>
    </lineage>
</organism>
<comment type="caution">
    <text evidence="3">The sequence shown here is derived from an EMBL/GenBank/DDBJ whole genome shotgun (WGS) entry which is preliminary data.</text>
</comment>
<dbReference type="GO" id="GO:0003676">
    <property type="term" value="F:nucleic acid binding"/>
    <property type="evidence" value="ECO:0007669"/>
    <property type="project" value="InterPro"/>
</dbReference>
<evidence type="ECO:0000313" key="4">
    <source>
        <dbReference type="Proteomes" id="UP000828390"/>
    </source>
</evidence>
<dbReference type="SMART" id="SM00343">
    <property type="entry name" value="ZnF_C2HC"/>
    <property type="match status" value="2"/>
</dbReference>
<keyword evidence="1" id="KW-0479">Metal-binding</keyword>
<reference evidence="3" key="1">
    <citation type="journal article" date="2019" name="bioRxiv">
        <title>The Genome of the Zebra Mussel, Dreissena polymorpha: A Resource for Invasive Species Research.</title>
        <authorList>
            <person name="McCartney M.A."/>
            <person name="Auch B."/>
            <person name="Kono T."/>
            <person name="Mallez S."/>
            <person name="Zhang Y."/>
            <person name="Obille A."/>
            <person name="Becker A."/>
            <person name="Abrahante J.E."/>
            <person name="Garbe J."/>
            <person name="Badalamenti J.P."/>
            <person name="Herman A."/>
            <person name="Mangelson H."/>
            <person name="Liachko I."/>
            <person name="Sullivan S."/>
            <person name="Sone E.D."/>
            <person name="Koren S."/>
            <person name="Silverstein K.A.T."/>
            <person name="Beckman K.B."/>
            <person name="Gohl D.M."/>
        </authorList>
    </citation>
    <scope>NUCLEOTIDE SEQUENCE</scope>
    <source>
        <strain evidence="3">Duluth1</strain>
        <tissue evidence="3">Whole animal</tissue>
    </source>
</reference>
<dbReference type="SUPFAM" id="SSF57756">
    <property type="entry name" value="Retrovirus zinc finger-like domains"/>
    <property type="match status" value="1"/>
</dbReference>
<protein>
    <recommendedName>
        <fullName evidence="2">CCHC-type domain-containing protein</fullName>
    </recommendedName>
</protein>
<evidence type="ECO:0000313" key="3">
    <source>
        <dbReference type="EMBL" id="KAH3836373.1"/>
    </source>
</evidence>